<reference evidence="1" key="1">
    <citation type="submission" date="2023-03" db="EMBL/GenBank/DDBJ databases">
        <title>Chromosome-level genomes of two armyworms, Mythimna separata and Mythimna loreyi, provide insights into the biosynthesis and reception of sex pheromones.</title>
        <authorList>
            <person name="Zhao H."/>
        </authorList>
    </citation>
    <scope>NUCLEOTIDE SEQUENCE</scope>
    <source>
        <strain evidence="1">BeijingLab</strain>
    </source>
</reference>
<sequence length="516" mass="57431">MYLKLGIAIGTSLLLASADHPDSHYICTSLSELAHPCGCAFSNDTFDPQCGSDGVTYLNACFLECQNLVHTTQVAVVHAGVCEHHFNCECHTVYKPVCGSDGVTYSNDCTLKCATERNSSIVLSHAGVCDVNDDKQEYVTETTARRKKAFDYSPWLVGTLLHICIAIGTSLLLASANLPVPDFACTSYTDVFVPCGCPFSKETFDPQCGSDGETYLNACSMECHKIVLGNESSEITVAHAGVCEHEFKCECHTDYEPVCGSNGNTYSNECTLKCATDRDSSIVLSHVGVCKAKGKGIGTAENLFGPKDNKCRNRGKCRKKTKDRRQFREYSYESSEGEQEFMRPSDENFPMPDINIEHHYKTTPKTTTETKILSGYEGPCVCTEVHRPVCASNKRTYANFCVLLCSSKIDPTIKLAHWGDCEMAKTTTTTPTPNDKNNKKSLNKETPDKHNHDNKKPTNHPTKKKCICAAVHWPICASNRKTYPNYCVFLCDQRKDHALHLLYWRECSERNDDYYQ</sequence>
<protein>
    <submittedName>
        <fullName evidence="1">Uncharacterized protein</fullName>
    </submittedName>
</protein>
<gene>
    <name evidence="1" type="ORF">PYW08_005223</name>
</gene>
<keyword evidence="2" id="KW-1185">Reference proteome</keyword>
<dbReference type="Proteomes" id="UP001231649">
    <property type="component" value="Chromosome 17"/>
</dbReference>
<accession>A0ACC2QH33</accession>
<comment type="caution">
    <text evidence="1">The sequence shown here is derived from an EMBL/GenBank/DDBJ whole genome shotgun (WGS) entry which is preliminary data.</text>
</comment>
<evidence type="ECO:0000313" key="2">
    <source>
        <dbReference type="Proteomes" id="UP001231649"/>
    </source>
</evidence>
<proteinExistence type="predicted"/>
<organism evidence="1 2">
    <name type="scientific">Mythimna loreyi</name>
    <dbReference type="NCBI Taxonomy" id="667449"/>
    <lineage>
        <taxon>Eukaryota</taxon>
        <taxon>Metazoa</taxon>
        <taxon>Ecdysozoa</taxon>
        <taxon>Arthropoda</taxon>
        <taxon>Hexapoda</taxon>
        <taxon>Insecta</taxon>
        <taxon>Pterygota</taxon>
        <taxon>Neoptera</taxon>
        <taxon>Endopterygota</taxon>
        <taxon>Lepidoptera</taxon>
        <taxon>Glossata</taxon>
        <taxon>Ditrysia</taxon>
        <taxon>Noctuoidea</taxon>
        <taxon>Noctuidae</taxon>
        <taxon>Noctuinae</taxon>
        <taxon>Hadenini</taxon>
        <taxon>Mythimna</taxon>
    </lineage>
</organism>
<dbReference type="EMBL" id="CM056793">
    <property type="protein sequence ID" value="KAJ8715242.1"/>
    <property type="molecule type" value="Genomic_DNA"/>
</dbReference>
<evidence type="ECO:0000313" key="1">
    <source>
        <dbReference type="EMBL" id="KAJ8715242.1"/>
    </source>
</evidence>
<name>A0ACC2QH33_9NEOP</name>